<evidence type="ECO:0000256" key="1">
    <source>
        <dbReference type="ARBA" id="ARBA00022669"/>
    </source>
</evidence>
<evidence type="ECO:0000256" key="2">
    <source>
        <dbReference type="ARBA" id="ARBA00023026"/>
    </source>
</evidence>
<dbReference type="InterPro" id="IPR002889">
    <property type="entry name" value="WSC_carb-bd"/>
</dbReference>
<evidence type="ECO:0000313" key="8">
    <source>
        <dbReference type="Proteomes" id="UP000183971"/>
    </source>
</evidence>
<proteinExistence type="inferred from homology"/>
<name>A0A1L7W1Z7_FUSPR</name>
<dbReference type="SUPFAM" id="SSF54106">
    <property type="entry name" value="LysM domain"/>
    <property type="match status" value="2"/>
</dbReference>
<keyword evidence="2" id="KW-0843">Virulence</keyword>
<dbReference type="PROSITE" id="PS51782">
    <property type="entry name" value="LYSM"/>
    <property type="match status" value="2"/>
</dbReference>
<reference evidence="8" key="1">
    <citation type="journal article" date="2016" name="Genome Biol. Evol.">
        <title>Comparative 'omics' of the Fusarium fujikuroi species complex highlights differences in genetic potential and metabolite synthesis.</title>
        <authorList>
            <person name="Niehaus E.-M."/>
            <person name="Muensterkoetter M."/>
            <person name="Proctor R.H."/>
            <person name="Brown D.W."/>
            <person name="Sharon A."/>
            <person name="Idan Y."/>
            <person name="Oren-Young L."/>
            <person name="Sieber C.M."/>
            <person name="Novak O."/>
            <person name="Pencik A."/>
            <person name="Tarkowska D."/>
            <person name="Hromadova K."/>
            <person name="Freeman S."/>
            <person name="Maymon M."/>
            <person name="Elazar M."/>
            <person name="Youssef S.A."/>
            <person name="El-Shabrawy E.S.M."/>
            <person name="Shalaby A.B.A."/>
            <person name="Houterman P."/>
            <person name="Brock N.L."/>
            <person name="Burkhardt I."/>
            <person name="Tsavkelova E.A."/>
            <person name="Dickschat J.S."/>
            <person name="Galuszka P."/>
            <person name="Gueldener U."/>
            <person name="Tudzynski B."/>
        </authorList>
    </citation>
    <scope>NUCLEOTIDE SEQUENCE [LARGE SCALE GENOMIC DNA]</scope>
    <source>
        <strain evidence="8">ET1</strain>
    </source>
</reference>
<feature type="domain" description="WSC" evidence="5">
    <location>
        <begin position="274"/>
        <end position="373"/>
    </location>
</feature>
<comment type="similarity">
    <text evidence="3">Belongs to the secreted LysM effector family.</text>
</comment>
<dbReference type="RefSeq" id="XP_031087192.1">
    <property type="nucleotide sequence ID" value="XM_031221654.1"/>
</dbReference>
<dbReference type="CDD" id="cd00118">
    <property type="entry name" value="LysM"/>
    <property type="match status" value="2"/>
</dbReference>
<dbReference type="AlphaFoldDB" id="A0A1L7W1Z7"/>
<dbReference type="PANTHER" id="PTHR34997:SF16">
    <property type="entry name" value="LYSM DOMAIN-CONTAINING PROTEIN"/>
    <property type="match status" value="1"/>
</dbReference>
<gene>
    <name evidence="7" type="ORF">FPRO_12108</name>
</gene>
<dbReference type="GeneID" id="42056974"/>
<comment type="caution">
    <text evidence="7">The sequence shown here is derived from an EMBL/GenBank/DDBJ whole genome shotgun (WGS) entry which is preliminary data.</text>
</comment>
<dbReference type="PROSITE" id="PS51212">
    <property type="entry name" value="WSC"/>
    <property type="match status" value="1"/>
</dbReference>
<evidence type="ECO:0008006" key="9">
    <source>
        <dbReference type="Google" id="ProtNLM"/>
    </source>
</evidence>
<dbReference type="InterPro" id="IPR036779">
    <property type="entry name" value="LysM_dom_sf"/>
</dbReference>
<evidence type="ECO:0000259" key="6">
    <source>
        <dbReference type="PROSITE" id="PS51782"/>
    </source>
</evidence>
<feature type="domain" description="LysM" evidence="6">
    <location>
        <begin position="118"/>
        <end position="164"/>
    </location>
</feature>
<keyword evidence="4" id="KW-1133">Transmembrane helix</keyword>
<protein>
    <recommendedName>
        <fullName evidence="9">LysM domain-containing protein</fullName>
    </recommendedName>
</protein>
<evidence type="ECO:0000256" key="4">
    <source>
        <dbReference type="SAM" id="Phobius"/>
    </source>
</evidence>
<dbReference type="InterPro" id="IPR052210">
    <property type="entry name" value="LysM1-like"/>
</dbReference>
<keyword evidence="4" id="KW-0472">Membrane</keyword>
<dbReference type="PANTHER" id="PTHR34997">
    <property type="entry name" value="AM15"/>
    <property type="match status" value="1"/>
</dbReference>
<sequence length="485" mass="54893">MRLARIRRNLRPSSQTFLTCFFSFIIYTPILIWLGYYLNITSYFQFHRILPEKGQSRRPPPPVACLSHVHISTANDTCDSLALKYSVSSAEIFYNNPDILQCYDMVEDVPICLPFQCNTYQVKENDTCTSVSEYLGITIKDFISLNPWIRDDCNDFPSGTIYLGKFVCTTPSDGHYNRTASESDSTDSSYADEVIQRPENASPAANQECGRWYTVEKGDDCLSVLDQHDISLSLFTAANPSISPRNCTTSLIPGQAYCVGPTKKALPESYPPPAYWRLGCYFSGNQIQDFHRPTLALSGPRLRHIKPLSISSCQAYCLSHSLPVFGLQNRDTCVCDDRLRMDSRRNEIWDCESRCGYGEDCGPDQRPIEVFSSYQPLTIEYANVGCFESKEEYVLLGKDYLEWGNSTLEECANFCTVALETDYFALQTKYYSPLEHDNFCICGNQLNPSIKKLRIEKSADEKGDVCRGKGGTHIYTTNSKYIESS</sequence>
<dbReference type="Pfam" id="PF01476">
    <property type="entry name" value="LysM"/>
    <property type="match status" value="2"/>
</dbReference>
<keyword evidence="4" id="KW-0812">Transmembrane</keyword>
<organism evidence="7 8">
    <name type="scientific">Fusarium proliferatum (strain ET1)</name>
    <name type="common">Orchid endophyte fungus</name>
    <dbReference type="NCBI Taxonomy" id="1227346"/>
    <lineage>
        <taxon>Eukaryota</taxon>
        <taxon>Fungi</taxon>
        <taxon>Dikarya</taxon>
        <taxon>Ascomycota</taxon>
        <taxon>Pezizomycotina</taxon>
        <taxon>Sordariomycetes</taxon>
        <taxon>Hypocreomycetidae</taxon>
        <taxon>Hypocreales</taxon>
        <taxon>Nectriaceae</taxon>
        <taxon>Fusarium</taxon>
        <taxon>Fusarium fujikuroi species complex</taxon>
    </lineage>
</organism>
<keyword evidence="8" id="KW-1185">Reference proteome</keyword>
<dbReference type="SMART" id="SM00257">
    <property type="entry name" value="LysM"/>
    <property type="match status" value="3"/>
</dbReference>
<accession>A0A1L7W1Z7</accession>
<dbReference type="GO" id="GO:0008061">
    <property type="term" value="F:chitin binding"/>
    <property type="evidence" value="ECO:0007669"/>
    <property type="project" value="UniProtKB-KW"/>
</dbReference>
<evidence type="ECO:0000313" key="7">
    <source>
        <dbReference type="EMBL" id="CZR46658.1"/>
    </source>
</evidence>
<dbReference type="Proteomes" id="UP000183971">
    <property type="component" value="Unassembled WGS sequence"/>
</dbReference>
<dbReference type="Gene3D" id="3.10.350.10">
    <property type="entry name" value="LysM domain"/>
    <property type="match status" value="2"/>
</dbReference>
<keyword evidence="1" id="KW-0147">Chitin-binding</keyword>
<dbReference type="Pfam" id="PF01822">
    <property type="entry name" value="WSC"/>
    <property type="match status" value="1"/>
</dbReference>
<feature type="domain" description="LysM" evidence="6">
    <location>
        <begin position="211"/>
        <end position="259"/>
    </location>
</feature>
<dbReference type="InterPro" id="IPR018392">
    <property type="entry name" value="LysM"/>
</dbReference>
<evidence type="ECO:0000256" key="3">
    <source>
        <dbReference type="ARBA" id="ARBA00044955"/>
    </source>
</evidence>
<dbReference type="VEuPathDB" id="FungiDB:FPRO_12108"/>
<dbReference type="EMBL" id="FJOF01000010">
    <property type="protein sequence ID" value="CZR46658.1"/>
    <property type="molecule type" value="Genomic_DNA"/>
</dbReference>
<evidence type="ECO:0000259" key="5">
    <source>
        <dbReference type="PROSITE" id="PS51212"/>
    </source>
</evidence>
<feature type="transmembrane region" description="Helical" evidence="4">
    <location>
        <begin position="16"/>
        <end position="38"/>
    </location>
</feature>